<evidence type="ECO:0000256" key="8">
    <source>
        <dbReference type="HAMAP-Rule" id="MF_00484"/>
    </source>
</evidence>
<comment type="catalytic activity">
    <reaction evidence="1 8">
        <text>[(1-&gt;4)-alpha-D-glucosyl](n) + ADP-alpha-D-glucose = [(1-&gt;4)-alpha-D-glucosyl](n+1) + ADP + H(+)</text>
        <dbReference type="Rhea" id="RHEA:18189"/>
        <dbReference type="Rhea" id="RHEA-COMP:9584"/>
        <dbReference type="Rhea" id="RHEA-COMP:9587"/>
        <dbReference type="ChEBI" id="CHEBI:15378"/>
        <dbReference type="ChEBI" id="CHEBI:15444"/>
        <dbReference type="ChEBI" id="CHEBI:57498"/>
        <dbReference type="ChEBI" id="CHEBI:456216"/>
        <dbReference type="EC" id="2.4.1.21"/>
    </reaction>
</comment>
<protein>
    <recommendedName>
        <fullName evidence="8">Glycogen synthase</fullName>
        <ecNumber evidence="8">2.4.1.21</ecNumber>
    </recommendedName>
    <alternativeName>
        <fullName evidence="8">Starch [bacterial glycogen] synthase</fullName>
    </alternativeName>
</protein>
<feature type="binding site" evidence="8">
    <location>
        <position position="18"/>
    </location>
    <ligand>
        <name>ADP-alpha-D-glucose</name>
        <dbReference type="ChEBI" id="CHEBI:57498"/>
    </ligand>
</feature>
<evidence type="ECO:0000313" key="11">
    <source>
        <dbReference type="EMBL" id="MBA2226305.1"/>
    </source>
</evidence>
<reference evidence="11 12" key="1">
    <citation type="submission" date="2020-07" db="EMBL/GenBank/DDBJ databases">
        <title>Thermogemmata thermophila gen. nov., sp. nov., a novel moderate thermophilic planctomycete from a Kamchatka hot spring.</title>
        <authorList>
            <person name="Elcheninov A.G."/>
            <person name="Podosokorskaya O.A."/>
            <person name="Kovaleva O.L."/>
            <person name="Novikov A."/>
            <person name="Bonch-Osmolovskaya E.A."/>
            <person name="Toshchakov S.V."/>
            <person name="Kublanov I.V."/>
        </authorList>
    </citation>
    <scope>NUCLEOTIDE SEQUENCE [LARGE SCALE GENOMIC DNA]</scope>
    <source>
        <strain evidence="11 12">2918</strain>
    </source>
</reference>
<sequence length="509" mass="57111">MTGPRVLFATPEVAGFAKTGGLADVSASLPRALAQLGAAVAVVMPYYNAVRRSGQPIERTPFVLPVPLGDRVLACRVYRSLLPRSSVPIYFIEHSPFFERDDPRLGRGLYQQVMLGGYRADYPDNAERFIFFSRAVLELVPHLDFRPEVIHVNDWQTALVPVFLAEAYRSRPGYNHLRTLLTIHNLAYQGIFGRDVLPLTGLPGWLFNPTQLEYHGFFNFLKAGIIYADAINTVSPTYAREIQTPEYGYGLEGLLASVQHKLTGIVNGCDYEQWDPAHDPHIAATYTPDTVVERKPLCKADLQRRFDLPVMADTPVLGMIARLVHQKGIDLVLSAAPGFLDLGCQIVFLGEGDREYHDQLQAFRSRHPNRVGLYLGFHEGLAHVIEAGADLFLMPSRYEPCGLNQLYSLKYGTPPVVRVTGGLADTVVNATEENIAAGTATGFAFHDYTASALYETVRWALTLYHHRPHHFRQIMQTAMRQDWSWNRSAREYVALYDRLCQTVARLQHG</sequence>
<dbReference type="PANTHER" id="PTHR45825">
    <property type="entry name" value="GRANULE-BOUND STARCH SYNTHASE 1, CHLOROPLASTIC/AMYLOPLASTIC"/>
    <property type="match status" value="1"/>
</dbReference>
<keyword evidence="5 8" id="KW-0328">Glycosyltransferase</keyword>
<dbReference type="UniPathway" id="UPA00164"/>
<keyword evidence="6 8" id="KW-0808">Transferase</keyword>
<dbReference type="EMBL" id="JACEFB010000005">
    <property type="protein sequence ID" value="MBA2226305.1"/>
    <property type="molecule type" value="Genomic_DNA"/>
</dbReference>
<feature type="domain" description="Starch synthase catalytic" evidence="10">
    <location>
        <begin position="5"/>
        <end position="256"/>
    </location>
</feature>
<dbReference type="NCBIfam" id="TIGR02095">
    <property type="entry name" value="glgA"/>
    <property type="match status" value="1"/>
</dbReference>
<dbReference type="AlphaFoldDB" id="A0A7V8VE08"/>
<evidence type="ECO:0000256" key="2">
    <source>
        <dbReference type="ARBA" id="ARBA00002764"/>
    </source>
</evidence>
<feature type="domain" description="Glycosyl transferase family 1" evidence="9">
    <location>
        <begin position="307"/>
        <end position="467"/>
    </location>
</feature>
<evidence type="ECO:0000256" key="1">
    <source>
        <dbReference type="ARBA" id="ARBA00001478"/>
    </source>
</evidence>
<dbReference type="InterPro" id="IPR013534">
    <property type="entry name" value="Starch_synth_cat_dom"/>
</dbReference>
<dbReference type="InterPro" id="IPR001296">
    <property type="entry name" value="Glyco_trans_1"/>
</dbReference>
<evidence type="ECO:0000259" key="10">
    <source>
        <dbReference type="Pfam" id="PF08323"/>
    </source>
</evidence>
<evidence type="ECO:0000259" key="9">
    <source>
        <dbReference type="Pfam" id="PF00534"/>
    </source>
</evidence>
<gene>
    <name evidence="8 11" type="primary">glgA</name>
    <name evidence="11" type="ORF">H0921_09055</name>
</gene>
<dbReference type="PANTHER" id="PTHR45825:SF11">
    <property type="entry name" value="ALPHA AMYLASE DOMAIN-CONTAINING PROTEIN"/>
    <property type="match status" value="1"/>
</dbReference>
<dbReference type="Pfam" id="PF08323">
    <property type="entry name" value="Glyco_transf_5"/>
    <property type="match status" value="1"/>
</dbReference>
<dbReference type="GO" id="GO:0009011">
    <property type="term" value="F:alpha-1,4-glucan glucosyltransferase (ADP-glucose donor) activity"/>
    <property type="evidence" value="ECO:0007669"/>
    <property type="project" value="UniProtKB-UniRule"/>
</dbReference>
<evidence type="ECO:0000256" key="6">
    <source>
        <dbReference type="ARBA" id="ARBA00022679"/>
    </source>
</evidence>
<proteinExistence type="inferred from homology"/>
<organism evidence="11 12">
    <name type="scientific">Thermogemmata fonticola</name>
    <dbReference type="NCBI Taxonomy" id="2755323"/>
    <lineage>
        <taxon>Bacteria</taxon>
        <taxon>Pseudomonadati</taxon>
        <taxon>Planctomycetota</taxon>
        <taxon>Planctomycetia</taxon>
        <taxon>Gemmatales</taxon>
        <taxon>Gemmataceae</taxon>
        <taxon>Thermogemmata</taxon>
    </lineage>
</organism>
<keyword evidence="7 8" id="KW-0320">Glycogen biosynthesis</keyword>
<dbReference type="GO" id="GO:0004373">
    <property type="term" value="F:alpha-1,4-glucan glucosyltransferase (UDP-glucose donor) activity"/>
    <property type="evidence" value="ECO:0007669"/>
    <property type="project" value="InterPro"/>
</dbReference>
<comment type="pathway">
    <text evidence="3 8">Glycan biosynthesis; glycogen biosynthesis.</text>
</comment>
<dbReference type="HAMAP" id="MF_00484">
    <property type="entry name" value="Glycogen_synth"/>
    <property type="match status" value="1"/>
</dbReference>
<dbReference type="SUPFAM" id="SSF53756">
    <property type="entry name" value="UDP-Glycosyltransferase/glycogen phosphorylase"/>
    <property type="match status" value="1"/>
</dbReference>
<accession>A0A7V8VE08</accession>
<evidence type="ECO:0000256" key="4">
    <source>
        <dbReference type="ARBA" id="ARBA00010281"/>
    </source>
</evidence>
<name>A0A7V8VE08_9BACT</name>
<evidence type="ECO:0000256" key="3">
    <source>
        <dbReference type="ARBA" id="ARBA00004964"/>
    </source>
</evidence>
<dbReference type="NCBIfam" id="NF001899">
    <property type="entry name" value="PRK00654.1-2"/>
    <property type="match status" value="1"/>
</dbReference>
<dbReference type="EC" id="2.4.1.21" evidence="8"/>
<evidence type="ECO:0000313" key="12">
    <source>
        <dbReference type="Proteomes" id="UP000542342"/>
    </source>
</evidence>
<evidence type="ECO:0000256" key="7">
    <source>
        <dbReference type="ARBA" id="ARBA00023056"/>
    </source>
</evidence>
<dbReference type="RefSeq" id="WP_194537744.1">
    <property type="nucleotide sequence ID" value="NZ_JACEFB010000005.1"/>
</dbReference>
<dbReference type="Proteomes" id="UP000542342">
    <property type="component" value="Unassembled WGS sequence"/>
</dbReference>
<comment type="caution">
    <text evidence="11">The sequence shown here is derived from an EMBL/GenBank/DDBJ whole genome shotgun (WGS) entry which is preliminary data.</text>
</comment>
<evidence type="ECO:0000256" key="5">
    <source>
        <dbReference type="ARBA" id="ARBA00022676"/>
    </source>
</evidence>
<dbReference type="GO" id="GO:0005978">
    <property type="term" value="P:glycogen biosynthetic process"/>
    <property type="evidence" value="ECO:0007669"/>
    <property type="project" value="UniProtKB-UniRule"/>
</dbReference>
<keyword evidence="12" id="KW-1185">Reference proteome</keyword>
<dbReference type="CDD" id="cd03791">
    <property type="entry name" value="GT5_Glycogen_synthase_DULL1-like"/>
    <property type="match status" value="1"/>
</dbReference>
<dbReference type="InterPro" id="IPR011835">
    <property type="entry name" value="GS/SS"/>
</dbReference>
<dbReference type="Pfam" id="PF00534">
    <property type="entry name" value="Glycos_transf_1"/>
    <property type="match status" value="1"/>
</dbReference>
<dbReference type="Gene3D" id="3.40.50.2000">
    <property type="entry name" value="Glycogen Phosphorylase B"/>
    <property type="match status" value="2"/>
</dbReference>
<comment type="similarity">
    <text evidence="4 8">Belongs to the glycosyltransferase 1 family. Bacterial/plant glycogen synthase subfamily.</text>
</comment>
<comment type="function">
    <text evidence="2 8">Synthesizes alpha-1,4-glucan chains using ADP-glucose.</text>
</comment>